<dbReference type="AlphaFoldDB" id="Q2QSE6"/>
<protein>
    <submittedName>
        <fullName evidence="1">Uncharacterized protein</fullName>
    </submittedName>
</protein>
<reference evidence="1" key="3">
    <citation type="submission" date="2006-01" db="EMBL/GenBank/DDBJ databases">
        <authorList>
            <person name="Buell R."/>
        </authorList>
    </citation>
    <scope>NUCLEOTIDE SEQUENCE</scope>
</reference>
<reference evidence="1" key="1">
    <citation type="journal article" date="2005" name="BMC Biol.">
        <title>The sequence of rice chromosomes 11 and 12, rich in disease resistance genes and recent gene duplications.</title>
        <authorList>
            <consortium name="The rice chromosomes 11 and 12 sequencing consortia"/>
        </authorList>
    </citation>
    <scope>NUCLEOTIDE SEQUENCE [LARGE SCALE GENOMIC DNA]</scope>
</reference>
<name>Q2QSE6_ORYSJ</name>
<accession>Q2QSE6</accession>
<proteinExistence type="predicted"/>
<gene>
    <name evidence="1" type="ordered locus">LOC_Os12g24380</name>
</gene>
<sequence>MAPCKPAPAAITGPEPNQISEELTCFLGASIFKEEDLAKLVTSRAVTDGQTGVSSPLRQSDRCIHGLHRRKASVPLRQPTPGGALACMKEICNLKSKICNLLQVTSVGKRYLPQACFSLRAPDRVELLKAKLSCVHSPSELPQVPSRGTRAPHLGDGWHATSAGGMGVPIGCVLRHLPSVFTGTLPG</sequence>
<dbReference type="EMBL" id="DP000011">
    <property type="protein sequence ID" value="ABA97674.1"/>
    <property type="molecule type" value="Genomic_DNA"/>
</dbReference>
<reference evidence="1" key="2">
    <citation type="submission" date="2005-04" db="EMBL/GenBank/DDBJ databases">
        <authorList>
            <person name="Buell C.R."/>
            <person name="Wing R.A."/>
            <person name="McCombie W.A."/>
            <person name="Ouyang S."/>
        </authorList>
    </citation>
    <scope>NUCLEOTIDE SEQUENCE</scope>
</reference>
<evidence type="ECO:0000313" key="1">
    <source>
        <dbReference type="EMBL" id="ABA97674.1"/>
    </source>
</evidence>
<organism evidence="1">
    <name type="scientific">Oryza sativa subsp. japonica</name>
    <name type="common">Rice</name>
    <dbReference type="NCBI Taxonomy" id="39947"/>
    <lineage>
        <taxon>Eukaryota</taxon>
        <taxon>Viridiplantae</taxon>
        <taxon>Streptophyta</taxon>
        <taxon>Embryophyta</taxon>
        <taxon>Tracheophyta</taxon>
        <taxon>Spermatophyta</taxon>
        <taxon>Magnoliopsida</taxon>
        <taxon>Liliopsida</taxon>
        <taxon>Poales</taxon>
        <taxon>Poaceae</taxon>
        <taxon>BOP clade</taxon>
        <taxon>Oryzoideae</taxon>
        <taxon>Oryzeae</taxon>
        <taxon>Oryzinae</taxon>
        <taxon>Oryza</taxon>
        <taxon>Oryza sativa</taxon>
    </lineage>
</organism>